<feature type="repeat" description="ANK" evidence="3">
    <location>
        <begin position="659"/>
        <end position="688"/>
    </location>
</feature>
<dbReference type="Gene3D" id="1.25.40.20">
    <property type="entry name" value="Ankyrin repeat-containing domain"/>
    <property type="match status" value="2"/>
</dbReference>
<name>A0ABR3GE34_9PEZI</name>
<gene>
    <name evidence="4" type="ORF">Q9L58_006992</name>
</gene>
<comment type="caution">
    <text evidence="4">The sequence shown here is derived from an EMBL/GenBank/DDBJ whole genome shotgun (WGS) entry which is preliminary data.</text>
</comment>
<keyword evidence="2 3" id="KW-0040">ANK repeat</keyword>
<dbReference type="SUPFAM" id="SSF48403">
    <property type="entry name" value="Ankyrin repeat"/>
    <property type="match status" value="2"/>
</dbReference>
<reference evidence="4 5" key="1">
    <citation type="submission" date="2024-02" db="EMBL/GenBank/DDBJ databases">
        <title>Discinaceae phylogenomics.</title>
        <authorList>
            <person name="Dirks A.C."/>
            <person name="James T.Y."/>
        </authorList>
    </citation>
    <scope>NUCLEOTIDE SEQUENCE [LARGE SCALE GENOMIC DNA]</scope>
    <source>
        <strain evidence="4 5">ACD0624</strain>
    </source>
</reference>
<dbReference type="PROSITE" id="PS50297">
    <property type="entry name" value="ANK_REP_REGION"/>
    <property type="match status" value="8"/>
</dbReference>
<evidence type="ECO:0000313" key="4">
    <source>
        <dbReference type="EMBL" id="KAL0634113.1"/>
    </source>
</evidence>
<proteinExistence type="predicted"/>
<feature type="repeat" description="ANK" evidence="3">
    <location>
        <begin position="795"/>
        <end position="824"/>
    </location>
</feature>
<organism evidence="4 5">
    <name type="scientific">Discina gigas</name>
    <dbReference type="NCBI Taxonomy" id="1032678"/>
    <lineage>
        <taxon>Eukaryota</taxon>
        <taxon>Fungi</taxon>
        <taxon>Dikarya</taxon>
        <taxon>Ascomycota</taxon>
        <taxon>Pezizomycotina</taxon>
        <taxon>Pezizomycetes</taxon>
        <taxon>Pezizales</taxon>
        <taxon>Discinaceae</taxon>
        <taxon>Discina</taxon>
    </lineage>
</organism>
<accession>A0ABR3GE34</accession>
<dbReference type="PANTHER" id="PTHR24171:SF10">
    <property type="entry name" value="ANKYRIN REPEAT DOMAIN-CONTAINING PROTEIN 29-LIKE"/>
    <property type="match status" value="1"/>
</dbReference>
<dbReference type="PANTHER" id="PTHR24171">
    <property type="entry name" value="ANKYRIN REPEAT DOMAIN-CONTAINING PROTEIN 39-RELATED"/>
    <property type="match status" value="1"/>
</dbReference>
<sequence>MSFGFGVGDFIAVAELAWKLYHYCYVVSRGAPQEFRLLLQEITALSQSIQLLQLEAKNPTSTLMSSGEDRIRMVGEIMIRVEETLRELEKYAKKYEGLGITKRAKRKLLWDKLKWSSEAASLDSLRNKLVYHNGIINLLLTSCANSSLERIESSNRILERRFSQIGDFIQKIEARGSEQSPTISTIRVGDQAFKAPILSAALMIQAEVGQRRWSSIGVDEWIQAGRWWLLKSQSALDIESPSQPGQAISSQGYADLIKASWILLDVIARHPQLNLLDSSIRLDAEQLAEAIRSEFGNIDISKALPPSSEQIQACDLSIWEMKAKGASIQPMKGKEGGSRSWETQDEQILFQRFGLYQANEFGTSTPCVILWVAHKRARVVEIILRDQSWITLATFKVKTSRPHPVNNFVHIGSQKIEFSTPRDSMHMCAITDAVEEYIYHCDRNGNEHETLRALLLLFAIKNGYTEVVGRLLRDQASAGLESEPSFSTAHPPTSLWRVARELAKIPISTDANDKGGPEYRRNGCNRSLFMWVIQQGHRTAGSRLLALKGIIVSEQDINVWGSLREASTSGMSDVVTFILSENGVKLDAVGHMAFNLAACNGHNTLVKELVSRGVTDDGRRYGGYTTLQKVVERGYELVIGSVIAAGADVNALGVVGIGTALQIAAGKGHEAVVESLLVAGADVNASSTYPIGTALQAAANHGHVAVIERLLIAGADVNSPGTDSIGTALQAAANHGHRAVVERLLIAGADVNAPNTYLIGTALQAAANHGHGAVVERLLIAGADVNAPGTYPIGTALQTAASHGHVAVIERLLIAGADVNAPGTNSIGTALQAAVNHGHGAVVERLLIAGADVNAPGTHPIGTALQAAANHGHGAVVERLLIAGADVNAPGTHPIGTALQAAANHGHGAVVERLLIAGADVNAPGTHPIGTALQAAVDHGHVALVARLLKAGAI</sequence>
<evidence type="ECO:0000256" key="1">
    <source>
        <dbReference type="ARBA" id="ARBA00022737"/>
    </source>
</evidence>
<dbReference type="PROSITE" id="PS50088">
    <property type="entry name" value="ANK_REPEAT"/>
    <property type="match status" value="8"/>
</dbReference>
<evidence type="ECO:0000256" key="2">
    <source>
        <dbReference type="ARBA" id="ARBA00023043"/>
    </source>
</evidence>
<feature type="repeat" description="ANK" evidence="3">
    <location>
        <begin position="897"/>
        <end position="926"/>
    </location>
</feature>
<dbReference type="Proteomes" id="UP001447188">
    <property type="component" value="Unassembled WGS sequence"/>
</dbReference>
<dbReference type="EMBL" id="JBBBZM010000104">
    <property type="protein sequence ID" value="KAL0634113.1"/>
    <property type="molecule type" value="Genomic_DNA"/>
</dbReference>
<evidence type="ECO:0000313" key="5">
    <source>
        <dbReference type="Proteomes" id="UP001447188"/>
    </source>
</evidence>
<dbReference type="InterPro" id="IPR002110">
    <property type="entry name" value="Ankyrin_rpt"/>
</dbReference>
<feature type="repeat" description="ANK" evidence="3">
    <location>
        <begin position="863"/>
        <end position="892"/>
    </location>
</feature>
<keyword evidence="5" id="KW-1185">Reference proteome</keyword>
<dbReference type="Pfam" id="PF12796">
    <property type="entry name" value="Ank_2"/>
    <property type="match status" value="3"/>
</dbReference>
<feature type="repeat" description="ANK" evidence="3">
    <location>
        <begin position="829"/>
        <end position="858"/>
    </location>
</feature>
<keyword evidence="1" id="KW-0677">Repeat</keyword>
<evidence type="ECO:0008006" key="6">
    <source>
        <dbReference type="Google" id="ProtNLM"/>
    </source>
</evidence>
<protein>
    <recommendedName>
        <fullName evidence="6">Ankyrin repeat protein</fullName>
    </recommendedName>
</protein>
<feature type="repeat" description="ANK" evidence="3">
    <location>
        <begin position="693"/>
        <end position="722"/>
    </location>
</feature>
<evidence type="ECO:0000256" key="3">
    <source>
        <dbReference type="PROSITE-ProRule" id="PRU00023"/>
    </source>
</evidence>
<feature type="repeat" description="ANK" evidence="3">
    <location>
        <begin position="761"/>
        <end position="790"/>
    </location>
</feature>
<feature type="repeat" description="ANK" evidence="3">
    <location>
        <begin position="727"/>
        <end position="756"/>
    </location>
</feature>
<dbReference type="SMART" id="SM00248">
    <property type="entry name" value="ANK"/>
    <property type="match status" value="10"/>
</dbReference>
<dbReference type="InterPro" id="IPR036770">
    <property type="entry name" value="Ankyrin_rpt-contain_sf"/>
</dbReference>